<feature type="domain" description="3-keto-alpha-glucoside-1,2-lyase/3-keto-2-hydroxy-glucal hydratase" evidence="3">
    <location>
        <begin position="198"/>
        <end position="373"/>
    </location>
</feature>
<keyword evidence="5" id="KW-1185">Reference proteome</keyword>
<evidence type="ECO:0000256" key="2">
    <source>
        <dbReference type="SAM" id="SignalP"/>
    </source>
</evidence>
<accession>A0A1P8WA10</accession>
<sequence precursor="true">MKLRFRLNSFILAALILPSNLIAQDTPPATTDAAAASEKEVPQDAAEKKTSGKPKKADSKKRKSKTMVVLPGKGPAFTEPPTDDLNFDLMGEFIGPISTGQENEYESLGLQIRPLADNSFQAIAYFGGLPGQQKHRSEMVRMIGQRSDDFLILSGGPWAIIVEKSGCLIIDRKGQQLGRLERIERVSPTLHAKAPAGAVVMFDGSGVDQFSNAKMSEEGLLLEGSDFKPMFQDFNLHVEFRLPYMPQADGQQRGNSGLYLQSRYECQILDSFGTETMINGMGALYQTKKPELNMSFPPLVWQTYDVQFTAPRWSSDGAKIRDAHITSWVNGVKVQDNVALPNKTGAGKAEEPLLLPIRLQNHGDPVRFRNIWVIDRGLTVADEFPVLSPKEAETEKKAAEK</sequence>
<dbReference type="RefSeq" id="WP_077022731.1">
    <property type="nucleotide sequence ID" value="NZ_CP017641.1"/>
</dbReference>
<dbReference type="Proteomes" id="UP000187735">
    <property type="component" value="Chromosome"/>
</dbReference>
<dbReference type="Gene3D" id="2.60.120.560">
    <property type="entry name" value="Exo-inulinase, domain 1"/>
    <property type="match status" value="1"/>
</dbReference>
<evidence type="ECO:0000259" key="3">
    <source>
        <dbReference type="Pfam" id="PF06439"/>
    </source>
</evidence>
<protein>
    <recommendedName>
        <fullName evidence="3">3-keto-alpha-glucoside-1,2-lyase/3-keto-2-hydroxy-glucal hydratase domain-containing protein</fullName>
    </recommendedName>
</protein>
<dbReference type="PANTHER" id="PTHR33546">
    <property type="entry name" value="LARGE, MULTIFUNCTIONAL SECRETED PROTEIN-RELATED"/>
    <property type="match status" value="1"/>
</dbReference>
<evidence type="ECO:0000313" key="4">
    <source>
        <dbReference type="EMBL" id="APZ90903.1"/>
    </source>
</evidence>
<gene>
    <name evidence="4" type="ORF">Fuma_00487</name>
</gene>
<evidence type="ECO:0000313" key="5">
    <source>
        <dbReference type="Proteomes" id="UP000187735"/>
    </source>
</evidence>
<feature type="signal peptide" evidence="2">
    <location>
        <begin position="1"/>
        <end position="23"/>
    </location>
</feature>
<feature type="compositionally biased region" description="Basic residues" evidence="1">
    <location>
        <begin position="51"/>
        <end position="65"/>
    </location>
</feature>
<dbReference type="EMBL" id="CP017641">
    <property type="protein sequence ID" value="APZ90903.1"/>
    <property type="molecule type" value="Genomic_DNA"/>
</dbReference>
<dbReference type="KEGG" id="fmr:Fuma_00487"/>
<proteinExistence type="predicted"/>
<dbReference type="OrthoDB" id="176168at2"/>
<dbReference type="GO" id="GO:0016787">
    <property type="term" value="F:hydrolase activity"/>
    <property type="evidence" value="ECO:0007669"/>
    <property type="project" value="InterPro"/>
</dbReference>
<keyword evidence="2" id="KW-0732">Signal</keyword>
<dbReference type="PANTHER" id="PTHR33546:SF1">
    <property type="entry name" value="LARGE, MULTIFUNCTIONAL SECRETED PROTEIN"/>
    <property type="match status" value="1"/>
</dbReference>
<feature type="compositionally biased region" description="Basic and acidic residues" evidence="1">
    <location>
        <begin position="37"/>
        <end position="50"/>
    </location>
</feature>
<reference evidence="4 5" key="1">
    <citation type="journal article" date="2016" name="Front. Microbiol.">
        <title>Fuerstia marisgermanicae gen. nov., sp. nov., an Unusual Member of the Phylum Planctomycetes from the German Wadden Sea.</title>
        <authorList>
            <person name="Kohn T."/>
            <person name="Heuer A."/>
            <person name="Jogler M."/>
            <person name="Vollmers J."/>
            <person name="Boedeker C."/>
            <person name="Bunk B."/>
            <person name="Rast P."/>
            <person name="Borchert D."/>
            <person name="Glockner I."/>
            <person name="Freese H.M."/>
            <person name="Klenk H.P."/>
            <person name="Overmann J."/>
            <person name="Kaster A.K."/>
            <person name="Rohde M."/>
            <person name="Wiegand S."/>
            <person name="Jogler C."/>
        </authorList>
    </citation>
    <scope>NUCLEOTIDE SEQUENCE [LARGE SCALE GENOMIC DNA]</scope>
    <source>
        <strain evidence="4 5">NH11</strain>
    </source>
</reference>
<dbReference type="AlphaFoldDB" id="A0A1P8WA10"/>
<organism evidence="4 5">
    <name type="scientific">Fuerstiella marisgermanici</name>
    <dbReference type="NCBI Taxonomy" id="1891926"/>
    <lineage>
        <taxon>Bacteria</taxon>
        <taxon>Pseudomonadati</taxon>
        <taxon>Planctomycetota</taxon>
        <taxon>Planctomycetia</taxon>
        <taxon>Planctomycetales</taxon>
        <taxon>Planctomycetaceae</taxon>
        <taxon>Fuerstiella</taxon>
    </lineage>
</organism>
<dbReference type="InterPro" id="IPR010496">
    <property type="entry name" value="AL/BT2_dom"/>
</dbReference>
<dbReference type="Pfam" id="PF06439">
    <property type="entry name" value="3keto-disac_hyd"/>
    <property type="match status" value="1"/>
</dbReference>
<dbReference type="STRING" id="1891926.Fuma_00487"/>
<evidence type="ECO:0000256" key="1">
    <source>
        <dbReference type="SAM" id="MobiDB-lite"/>
    </source>
</evidence>
<feature type="region of interest" description="Disordered" evidence="1">
    <location>
        <begin position="28"/>
        <end position="75"/>
    </location>
</feature>
<name>A0A1P8WA10_9PLAN</name>
<feature type="chain" id="PRO_5012433410" description="3-keto-alpha-glucoside-1,2-lyase/3-keto-2-hydroxy-glucal hydratase domain-containing protein" evidence="2">
    <location>
        <begin position="24"/>
        <end position="401"/>
    </location>
</feature>